<evidence type="ECO:0000313" key="3">
    <source>
        <dbReference type="Proteomes" id="UP000046392"/>
    </source>
</evidence>
<feature type="compositionally biased region" description="Acidic residues" evidence="1">
    <location>
        <begin position="140"/>
        <end position="157"/>
    </location>
</feature>
<name>A0A0N5BXM6_STREA</name>
<organism evidence="3 4">
    <name type="scientific">Strongyloides papillosus</name>
    <name type="common">Intestinal threadworm</name>
    <dbReference type="NCBI Taxonomy" id="174720"/>
    <lineage>
        <taxon>Eukaryota</taxon>
        <taxon>Metazoa</taxon>
        <taxon>Ecdysozoa</taxon>
        <taxon>Nematoda</taxon>
        <taxon>Chromadorea</taxon>
        <taxon>Rhabditida</taxon>
        <taxon>Tylenchina</taxon>
        <taxon>Panagrolaimomorpha</taxon>
        <taxon>Strongyloidoidea</taxon>
        <taxon>Strongyloididae</taxon>
        <taxon>Strongyloides</taxon>
    </lineage>
</organism>
<keyword evidence="2" id="KW-1133">Transmembrane helix</keyword>
<dbReference type="Proteomes" id="UP000046392">
    <property type="component" value="Unplaced"/>
</dbReference>
<reference evidence="4" key="1">
    <citation type="submission" date="2017-02" db="UniProtKB">
        <authorList>
            <consortium name="WormBaseParasite"/>
        </authorList>
    </citation>
    <scope>IDENTIFICATION</scope>
</reference>
<evidence type="ECO:0000256" key="2">
    <source>
        <dbReference type="SAM" id="Phobius"/>
    </source>
</evidence>
<evidence type="ECO:0000256" key="1">
    <source>
        <dbReference type="SAM" id="MobiDB-lite"/>
    </source>
</evidence>
<accession>A0A0N5BXM6</accession>
<evidence type="ECO:0000313" key="4">
    <source>
        <dbReference type="WBParaSite" id="SPAL_0001055000.1"/>
    </source>
</evidence>
<sequence>MKDYHSRKLTTTENTVSFLWLFTIENWKKIVLYGFILFLVLRLIIYLINIYLLHFFKWILQAKVLLETTKGTLEKPYEEFLWNDYEFCKRYLDLYAKFRELRIASKQGNYNTLDVDAMEFMRFDDVKLCRMIKNKQPINEEAENSEEEVEDNDDDDN</sequence>
<feature type="region of interest" description="Disordered" evidence="1">
    <location>
        <begin position="138"/>
        <end position="157"/>
    </location>
</feature>
<dbReference type="WBParaSite" id="SPAL_0001055000.1">
    <property type="protein sequence ID" value="SPAL_0001055000.1"/>
    <property type="gene ID" value="SPAL_0001055000"/>
</dbReference>
<keyword evidence="3" id="KW-1185">Reference proteome</keyword>
<keyword evidence="2" id="KW-0812">Transmembrane</keyword>
<dbReference type="AlphaFoldDB" id="A0A0N5BXM6"/>
<feature type="transmembrane region" description="Helical" evidence="2">
    <location>
        <begin position="30"/>
        <end position="53"/>
    </location>
</feature>
<proteinExistence type="predicted"/>
<protein>
    <submittedName>
        <fullName evidence="4">Pre-mRNA-splicing factor 38</fullName>
    </submittedName>
</protein>
<keyword evidence="2" id="KW-0472">Membrane</keyword>